<proteinExistence type="predicted"/>
<reference evidence="1 2" key="1">
    <citation type="submission" date="2018-02" db="EMBL/GenBank/DDBJ databases">
        <title>Genomic Encyclopedia of Archaeal and Bacterial Type Strains, Phase II (KMG-II): from individual species to whole genera.</title>
        <authorList>
            <person name="Goeker M."/>
        </authorList>
    </citation>
    <scope>NUCLEOTIDE SEQUENCE [LARGE SCALE GENOMIC DNA]</scope>
    <source>
        <strain evidence="1 2">DSM 15099</strain>
    </source>
</reference>
<dbReference type="STRING" id="37659.GCA_000703125_01124"/>
<dbReference type="Proteomes" id="UP000239863">
    <property type="component" value="Unassembled WGS sequence"/>
</dbReference>
<protein>
    <submittedName>
        <fullName evidence="1">Uncharacterized protein</fullName>
    </submittedName>
</protein>
<gene>
    <name evidence="1" type="ORF">BD821_12242</name>
</gene>
<evidence type="ECO:0000313" key="1">
    <source>
        <dbReference type="EMBL" id="PPK44680.1"/>
    </source>
</evidence>
<sequence length="45" mass="5326">MDDIHELLLISFNSSIYKLQSIINRNLRYEINFISLSILTKRDKG</sequence>
<name>A0A2S6FV72_9CLOT</name>
<dbReference type="EMBL" id="PTIS01000022">
    <property type="protein sequence ID" value="PPK44680.1"/>
    <property type="molecule type" value="Genomic_DNA"/>
</dbReference>
<comment type="caution">
    <text evidence="1">The sequence shown here is derived from an EMBL/GenBank/DDBJ whole genome shotgun (WGS) entry which is preliminary data.</text>
</comment>
<evidence type="ECO:0000313" key="2">
    <source>
        <dbReference type="Proteomes" id="UP000239863"/>
    </source>
</evidence>
<organism evidence="1 2">
    <name type="scientific">Clostridium algidicarnis DSM 15099</name>
    <dbReference type="NCBI Taxonomy" id="1121295"/>
    <lineage>
        <taxon>Bacteria</taxon>
        <taxon>Bacillati</taxon>
        <taxon>Bacillota</taxon>
        <taxon>Clostridia</taxon>
        <taxon>Eubacteriales</taxon>
        <taxon>Clostridiaceae</taxon>
        <taxon>Clostridium</taxon>
    </lineage>
</organism>
<accession>A0A2S6FV72</accession>
<dbReference type="AlphaFoldDB" id="A0A2S6FV72"/>